<sequence>MGISFCPPICGNSPFFITFSKLNSVSKILLKIRLAVLVDIEKEVSFLDRI</sequence>
<accession>A0AAU7YC17</accession>
<name>A0AAU7YC17_9VIRU</name>
<evidence type="ECO:0000313" key="1">
    <source>
        <dbReference type="EMBL" id="XBY85648.1"/>
    </source>
</evidence>
<organism evidence="1">
    <name type="scientific">Iridovirus sp</name>
    <dbReference type="NCBI Taxonomy" id="135728"/>
    <lineage>
        <taxon>Viruses</taxon>
        <taxon>Varidnaviria</taxon>
        <taxon>Bamfordvirae</taxon>
        <taxon>Nucleocytoviricota</taxon>
        <taxon>Megaviricetes</taxon>
        <taxon>Pimascovirales</taxon>
        <taxon>Pimascovirales incertae sedis</taxon>
        <taxon>Iridoviridae</taxon>
        <taxon>Betairidovirinae</taxon>
        <taxon>Iridovirus</taxon>
    </lineage>
</organism>
<reference evidence="1" key="1">
    <citation type="submission" date="2024-05" db="EMBL/GenBank/DDBJ databases">
        <title>Complete genomes of an iridovirus, and two densoviruses identified in lab reared social spiders in California, USA.</title>
        <authorList>
            <person name="Millerwise S."/>
            <person name="Lund M.C."/>
            <person name="Schmidlin K."/>
            <person name="Kraberger S."/>
            <person name="Harrison J."/>
            <person name="Cease A."/>
            <person name="Pinter-Wollman N."/>
            <person name="Varsani A."/>
        </authorList>
    </citation>
    <scope>NUCLEOTIDE SEQUENCE</scope>
    <source>
        <strain evidence="1">SocP20</strain>
    </source>
</reference>
<proteinExistence type="predicted"/>
<dbReference type="EMBL" id="PP847201">
    <property type="protein sequence ID" value="XBY85648.1"/>
    <property type="molecule type" value="Genomic_DNA"/>
</dbReference>
<protein>
    <submittedName>
        <fullName evidence="1">Uncharacterized protein</fullName>
    </submittedName>
</protein>